<accession>A0ACC2JH89</accession>
<dbReference type="Proteomes" id="UP001153332">
    <property type="component" value="Unassembled WGS sequence"/>
</dbReference>
<name>A0ACC2JH89_9PEZI</name>
<gene>
    <name evidence="1" type="ORF">O1611_g6904</name>
</gene>
<comment type="caution">
    <text evidence="1">The sequence shown here is derived from an EMBL/GenBank/DDBJ whole genome shotgun (WGS) entry which is preliminary data.</text>
</comment>
<dbReference type="EMBL" id="JAPUUL010001720">
    <property type="protein sequence ID" value="KAJ8126734.1"/>
    <property type="molecule type" value="Genomic_DNA"/>
</dbReference>
<reference evidence="1" key="1">
    <citation type="submission" date="2022-12" db="EMBL/GenBank/DDBJ databases">
        <title>Genome Sequence of Lasiodiplodia mahajangana.</title>
        <authorList>
            <person name="Buettner E."/>
        </authorList>
    </citation>
    <scope>NUCLEOTIDE SEQUENCE</scope>
    <source>
        <strain evidence="1">VT137</strain>
    </source>
</reference>
<organism evidence="1 2">
    <name type="scientific">Lasiodiplodia mahajangana</name>
    <dbReference type="NCBI Taxonomy" id="1108764"/>
    <lineage>
        <taxon>Eukaryota</taxon>
        <taxon>Fungi</taxon>
        <taxon>Dikarya</taxon>
        <taxon>Ascomycota</taxon>
        <taxon>Pezizomycotina</taxon>
        <taxon>Dothideomycetes</taxon>
        <taxon>Dothideomycetes incertae sedis</taxon>
        <taxon>Botryosphaeriales</taxon>
        <taxon>Botryosphaeriaceae</taxon>
        <taxon>Lasiodiplodia</taxon>
    </lineage>
</organism>
<evidence type="ECO:0000313" key="1">
    <source>
        <dbReference type="EMBL" id="KAJ8126734.1"/>
    </source>
</evidence>
<evidence type="ECO:0000313" key="2">
    <source>
        <dbReference type="Proteomes" id="UP001153332"/>
    </source>
</evidence>
<keyword evidence="2" id="KW-1185">Reference proteome</keyword>
<proteinExistence type="predicted"/>
<protein>
    <submittedName>
        <fullName evidence="1">Uncharacterized protein</fullName>
    </submittedName>
</protein>
<sequence>MAELKEAVARDSLVVEKFLGRNHAAAVQYLSMLNYEYGITLESWGPKDSRYIPTYEKSDITATLMDISSLLVDLSDYTHVTQCAVGRIGLKLVNTLDEVESLNKTLEKSYTLCVEYLQGINTILQSFHYTEEYNNQDTTSLLLPRFISYGNIRDLKEVSRALQQDSPDGLEKCFHDRVFQSASPSRQVVLLILIKIGILCSSDKCLSSLQPQLNTRLCDPRQRSVQNPLRVYILHVARIKDQSLATLAVHPGIRLMLDNIPSSFWLNVLLCPDSLGRLAIHYAARYGMTAACKAMIERLELVAESSAKDILPIFLIPDQLGETPLSIAISHGHTGVLKLFLHQLGTSNTETDPPGAKIFEGIFFDMVSLAIRSQRTYITEIIIDCESQILTIDSKIHQLLYLASQYGQASIVGRLLKHVSNINEGDQLRGRTPLMVASIYEHMDVVQALLAHPSCDIRVRDHDGWTAVDHAAFKGPPDLVKMLQDHKSWPYSPSLEHAQRIDLPARYSRTLNNASITMGSDKGKQDSSHIFMNLGHFDMDKEPLTLQLDPFRQLVAPMQVPDSSLILEISTVNCDSTRPYLVSFPVLEDLSNDPLYFTAKDPNTAKLLFKVYSSALRKDAHSRKPSLIGSAAVSLRDLRQGLGPSLESLERDHTVSLVSPDAFGNTYAGSLTFTFVLSKPFTFQGPPPTTPKITLRRDGSPLVAGHRGLGENDAHQNRLQLGENTIDSCFAALDLGADILEVLLSPAPRANVFANYFLVCETGTDAPMHTLTYEQFMVPSRIQDNTTRPSKSGLSPRTAYSKIIQRPRSNSEGEPHSDNADLVARLMATFNIKKSGFKGNVGGECIHGPFTTLEQLLVRIDEPVCFDIELKYPMLFEARDFNMDTFAMELNLYLDTVLTIVYKYGGNRPIFFSSFSPELCILLKAKQQVYPVLFLTEAGYIPTRDIRAISFQEAVRFAKKWNLEGVVIRSQSIIPSPTLIELVQADAHIDAFITNRVGEVVRTLGRRPGEPVF</sequence>